<name>A0A8T2QIK2_CERRI</name>
<accession>A0A8T2QIK2</accession>
<comment type="similarity">
    <text evidence="1">Belongs to the FPF1 family.</text>
</comment>
<evidence type="ECO:0000313" key="2">
    <source>
        <dbReference type="EMBL" id="KAH7283739.1"/>
    </source>
</evidence>
<gene>
    <name evidence="2" type="ORF">KP509_34G021800</name>
</gene>
<dbReference type="AlphaFoldDB" id="A0A8T2QIK2"/>
<dbReference type="PANTHER" id="PTHR33433">
    <property type="entry name" value="FLOWERING-PROMOTING FACTOR 1-LIKE PROTEIN 1"/>
    <property type="match status" value="1"/>
</dbReference>
<keyword evidence="3" id="KW-1185">Reference proteome</keyword>
<dbReference type="EMBL" id="CM035439">
    <property type="protein sequence ID" value="KAH7283739.1"/>
    <property type="molecule type" value="Genomic_DNA"/>
</dbReference>
<dbReference type="OMA" id="HMPTGEV"/>
<proteinExistence type="inferred from homology"/>
<dbReference type="Proteomes" id="UP000825935">
    <property type="component" value="Chromosome 34"/>
</dbReference>
<sequence length="125" mass="13999">MSGVWVFSNGVARLVSNPRAENSDGGKEGCSSGGAVTAGVGGKRKVLVFRPCNQVIRSYAELEARLRSVGWTRYPQEQPGTLQFHRGHSSNHLITLPRDFRNLKPMHLLDISMKNRDYFEVRDLN</sequence>
<protein>
    <submittedName>
        <fullName evidence="2">Uncharacterized protein</fullName>
    </submittedName>
</protein>
<organism evidence="2 3">
    <name type="scientific">Ceratopteris richardii</name>
    <name type="common">Triangle waterfern</name>
    <dbReference type="NCBI Taxonomy" id="49495"/>
    <lineage>
        <taxon>Eukaryota</taxon>
        <taxon>Viridiplantae</taxon>
        <taxon>Streptophyta</taxon>
        <taxon>Embryophyta</taxon>
        <taxon>Tracheophyta</taxon>
        <taxon>Polypodiopsida</taxon>
        <taxon>Polypodiidae</taxon>
        <taxon>Polypodiales</taxon>
        <taxon>Pteridineae</taxon>
        <taxon>Pteridaceae</taxon>
        <taxon>Parkerioideae</taxon>
        <taxon>Ceratopteris</taxon>
    </lineage>
</organism>
<evidence type="ECO:0000256" key="1">
    <source>
        <dbReference type="ARBA" id="ARBA00008013"/>
    </source>
</evidence>
<dbReference type="OrthoDB" id="612242at2759"/>
<evidence type="ECO:0000313" key="3">
    <source>
        <dbReference type="Proteomes" id="UP000825935"/>
    </source>
</evidence>
<comment type="caution">
    <text evidence="2">The sequence shown here is derived from an EMBL/GenBank/DDBJ whole genome shotgun (WGS) entry which is preliminary data.</text>
</comment>
<reference evidence="2" key="1">
    <citation type="submission" date="2021-08" db="EMBL/GenBank/DDBJ databases">
        <title>WGS assembly of Ceratopteris richardii.</title>
        <authorList>
            <person name="Marchant D.B."/>
            <person name="Chen G."/>
            <person name="Jenkins J."/>
            <person name="Shu S."/>
            <person name="Leebens-Mack J."/>
            <person name="Grimwood J."/>
            <person name="Schmutz J."/>
            <person name="Soltis P."/>
            <person name="Soltis D."/>
            <person name="Chen Z.-H."/>
        </authorList>
    </citation>
    <scope>NUCLEOTIDE SEQUENCE</scope>
    <source>
        <strain evidence="2">Whitten #5841</strain>
        <tissue evidence="2">Leaf</tissue>
    </source>
</reference>
<dbReference type="InterPro" id="IPR039274">
    <property type="entry name" value="FPF1"/>
</dbReference>